<evidence type="ECO:0000313" key="2">
    <source>
        <dbReference type="Proteomes" id="UP000314294"/>
    </source>
</evidence>
<organism evidence="1 2">
    <name type="scientific">Liparis tanakae</name>
    <name type="common">Tanaka's snailfish</name>
    <dbReference type="NCBI Taxonomy" id="230148"/>
    <lineage>
        <taxon>Eukaryota</taxon>
        <taxon>Metazoa</taxon>
        <taxon>Chordata</taxon>
        <taxon>Craniata</taxon>
        <taxon>Vertebrata</taxon>
        <taxon>Euteleostomi</taxon>
        <taxon>Actinopterygii</taxon>
        <taxon>Neopterygii</taxon>
        <taxon>Teleostei</taxon>
        <taxon>Neoteleostei</taxon>
        <taxon>Acanthomorphata</taxon>
        <taxon>Eupercaria</taxon>
        <taxon>Perciformes</taxon>
        <taxon>Cottioidei</taxon>
        <taxon>Cottales</taxon>
        <taxon>Liparidae</taxon>
        <taxon>Liparis</taxon>
    </lineage>
</organism>
<comment type="caution">
    <text evidence="1">The sequence shown here is derived from an EMBL/GenBank/DDBJ whole genome shotgun (WGS) entry which is preliminary data.</text>
</comment>
<dbReference type="Proteomes" id="UP000314294">
    <property type="component" value="Unassembled WGS sequence"/>
</dbReference>
<dbReference type="EMBL" id="SRLO01000431">
    <property type="protein sequence ID" value="TNN56336.1"/>
    <property type="molecule type" value="Genomic_DNA"/>
</dbReference>
<sequence length="72" mass="8276">MYYHSLSSSSLSSWIVVVEWLYSPCAISCSASPFLKPLAFLILALLFWNQILIWDSLRLSSWARACRRCSVM</sequence>
<protein>
    <submittedName>
        <fullName evidence="1">Uncharacterized protein</fullName>
    </submittedName>
</protein>
<keyword evidence="2" id="KW-1185">Reference proteome</keyword>
<accession>A0A4Z2GS82</accession>
<evidence type="ECO:0000313" key="1">
    <source>
        <dbReference type="EMBL" id="TNN56336.1"/>
    </source>
</evidence>
<reference evidence="1 2" key="1">
    <citation type="submission" date="2019-03" db="EMBL/GenBank/DDBJ databases">
        <title>First draft genome of Liparis tanakae, snailfish: a comprehensive survey of snailfish specific genes.</title>
        <authorList>
            <person name="Kim W."/>
            <person name="Song I."/>
            <person name="Jeong J.-H."/>
            <person name="Kim D."/>
            <person name="Kim S."/>
            <person name="Ryu S."/>
            <person name="Song J.Y."/>
            <person name="Lee S.K."/>
        </authorList>
    </citation>
    <scope>NUCLEOTIDE SEQUENCE [LARGE SCALE GENOMIC DNA]</scope>
    <source>
        <tissue evidence="1">Muscle</tissue>
    </source>
</reference>
<gene>
    <name evidence="1" type="ORF">EYF80_033447</name>
</gene>
<proteinExistence type="predicted"/>
<dbReference type="AlphaFoldDB" id="A0A4Z2GS82"/>
<name>A0A4Z2GS82_9TELE</name>